<dbReference type="OrthoDB" id="342900at2759"/>
<dbReference type="WBParaSite" id="ACOC_0000869701-mRNA-1">
    <property type="protein sequence ID" value="ACOC_0000869701-mRNA-1"/>
    <property type="gene ID" value="ACOC_0000869701"/>
</dbReference>
<dbReference type="EMBL" id="UYYA01004189">
    <property type="protein sequence ID" value="VDM60283.1"/>
    <property type="molecule type" value="Genomic_DNA"/>
</dbReference>
<dbReference type="PANTHER" id="PTHR12891:SF0">
    <property type="entry name" value="MMS19 NUCLEOTIDE EXCISION REPAIR PROTEIN HOMOLOG"/>
    <property type="match status" value="1"/>
</dbReference>
<organism evidence="5">
    <name type="scientific">Angiostrongylus costaricensis</name>
    <name type="common">Nematode worm</name>
    <dbReference type="NCBI Taxonomy" id="334426"/>
    <lineage>
        <taxon>Eukaryota</taxon>
        <taxon>Metazoa</taxon>
        <taxon>Ecdysozoa</taxon>
        <taxon>Nematoda</taxon>
        <taxon>Chromadorea</taxon>
        <taxon>Rhabditida</taxon>
        <taxon>Rhabditina</taxon>
        <taxon>Rhabditomorpha</taxon>
        <taxon>Strongyloidea</taxon>
        <taxon>Metastrongylidae</taxon>
        <taxon>Angiostrongylus</taxon>
    </lineage>
</organism>
<dbReference type="GO" id="GO:0005634">
    <property type="term" value="C:nucleus"/>
    <property type="evidence" value="ECO:0007669"/>
    <property type="project" value="UniProtKB-SubCell"/>
</dbReference>
<gene>
    <name evidence="3" type="ORF">ACOC_LOCUS8698</name>
</gene>
<feature type="domain" description="MMS19 N-terminal" evidence="2">
    <location>
        <begin position="26"/>
        <end position="128"/>
    </location>
</feature>
<keyword evidence="1" id="KW-0234">DNA repair</keyword>
<keyword evidence="1" id="KW-0227">DNA damage</keyword>
<keyword evidence="4" id="KW-1185">Reference proteome</keyword>
<dbReference type="STRING" id="334426.A0A0R3PSP9"/>
<dbReference type="PANTHER" id="PTHR12891">
    <property type="entry name" value="DNA REPAIR/TRANSCRIPTION PROTEIN MET18/MMS19"/>
    <property type="match status" value="1"/>
</dbReference>
<dbReference type="AlphaFoldDB" id="A0A0R3PSP9"/>
<comment type="subunit">
    <text evidence="1">Component of the CIA complex.</text>
</comment>
<evidence type="ECO:0000256" key="1">
    <source>
        <dbReference type="RuleBase" id="RU367072"/>
    </source>
</evidence>
<comment type="function">
    <text evidence="1">Key component of the cytosolic iron-sulfur protein assembly (CIA) complex, a multiprotein complex that mediates the incorporation of iron-sulfur cluster into apoproteins specifically involved in DNA metabolism and genomic integrity. In the CIA complex, MMS19 acts as an adapter between early-acting CIA components and a subset of cellular target iron-sulfur proteins.</text>
</comment>
<keyword evidence="1" id="KW-0963">Cytoplasm</keyword>
<dbReference type="InterPro" id="IPR029240">
    <property type="entry name" value="MMS19_N"/>
</dbReference>
<name>A0A0R3PSP9_ANGCS</name>
<evidence type="ECO:0000313" key="5">
    <source>
        <dbReference type="WBParaSite" id="ACOC_0000869701-mRNA-1"/>
    </source>
</evidence>
<dbReference type="GO" id="GO:0005819">
    <property type="term" value="C:spindle"/>
    <property type="evidence" value="ECO:0007669"/>
    <property type="project" value="UniProtKB-SubCell"/>
</dbReference>
<dbReference type="Pfam" id="PF14500">
    <property type="entry name" value="MMS19_N"/>
    <property type="match status" value="1"/>
</dbReference>
<reference evidence="3 4" key="2">
    <citation type="submission" date="2018-11" db="EMBL/GenBank/DDBJ databases">
        <authorList>
            <consortium name="Pathogen Informatics"/>
        </authorList>
    </citation>
    <scope>NUCLEOTIDE SEQUENCE [LARGE SCALE GENOMIC DNA]</scope>
    <source>
        <strain evidence="3 4">Costa Rica</strain>
    </source>
</reference>
<dbReference type="GO" id="GO:0016226">
    <property type="term" value="P:iron-sulfur cluster assembly"/>
    <property type="evidence" value="ECO:0007669"/>
    <property type="project" value="UniProtKB-UniRule"/>
</dbReference>
<protein>
    <recommendedName>
        <fullName evidence="1">MMS19 nucleotide excision repair protein</fullName>
    </recommendedName>
</protein>
<proteinExistence type="inferred from homology"/>
<evidence type="ECO:0000313" key="3">
    <source>
        <dbReference type="EMBL" id="VDM60283.1"/>
    </source>
</evidence>
<keyword evidence="1" id="KW-0206">Cytoskeleton</keyword>
<dbReference type="GO" id="GO:0051604">
    <property type="term" value="P:protein maturation"/>
    <property type="evidence" value="ECO:0007669"/>
    <property type="project" value="UniProtKB-UniRule"/>
</dbReference>
<dbReference type="InterPro" id="IPR016024">
    <property type="entry name" value="ARM-type_fold"/>
</dbReference>
<dbReference type="Proteomes" id="UP000267027">
    <property type="component" value="Unassembled WGS sequence"/>
</dbReference>
<comment type="similarity">
    <text evidence="1">Belongs to the MET18/MMS19 family.</text>
</comment>
<sequence>MHYTQRMAVNEAEFCPAGYGCVFQCNVRALVEDLFEIVSWYFPIELKQTSSNASITKDLLTHGCVTCLTAHPEFAPFCYLLIEEKLNDEECSLQQKIEACELLAEAASVFRPESILSHLESMLGALRAVGLNPKCEMAECVPRALIAITEALSKCDNESVIKLGSQLVENLEPFVLQVDMGLTERSLTLLHCASNAGPAIRGMVYDRVIPWLVMLVQAKSQDFPMICAAVHDESTYTDLSPRIFSILVGSPCREFFDVFLCMATRLASTSVIPLISTAEQFYLIAFKLSSPTGETIAAFAETMQSFGLLLDKENRLLLLEKIVDTLISHQIVDMFTLFLVQSQDPMLMKRCAMLPVCGEQSAYRFCVGIANHEPDIGKVLLLRSELPYEISCAISKGLLLSGKEEGVKIYKEQLDRLWRRDSADHEILLKHLCNIFDFDTAANNPQRCLFKVTFLWKQRVFNQLGKSFVAAVNRADESGKTILMQLLPFLLKCFENSSAMQQLFDEFLPVFRTALAGDKEGDPVVLFALSRFIAGSPADRFSSEDSYLMIKALTRALLAPDIPMVCFFSLPRLGIDTVWARKK</sequence>
<dbReference type="SUPFAM" id="SSF48371">
    <property type="entry name" value="ARM repeat"/>
    <property type="match status" value="1"/>
</dbReference>
<accession>A0A0R3PSP9</accession>
<keyword evidence="1" id="KW-0539">Nucleus</keyword>
<dbReference type="InterPro" id="IPR039920">
    <property type="entry name" value="MMS19"/>
</dbReference>
<dbReference type="GO" id="GO:0006281">
    <property type="term" value="P:DNA repair"/>
    <property type="evidence" value="ECO:0007669"/>
    <property type="project" value="UniProtKB-UniRule"/>
</dbReference>
<comment type="subcellular location">
    <subcellularLocation>
        <location evidence="1">Cytoplasm</location>
        <location evidence="1">Cytoskeleton</location>
        <location evidence="1">Spindle</location>
    </subcellularLocation>
    <subcellularLocation>
        <location evidence="1">Nucleus</location>
    </subcellularLocation>
</comment>
<evidence type="ECO:0000259" key="2">
    <source>
        <dbReference type="Pfam" id="PF14500"/>
    </source>
</evidence>
<dbReference type="GO" id="GO:0097361">
    <property type="term" value="C:cytosolic [4Fe-4S] assembly targeting complex"/>
    <property type="evidence" value="ECO:0007669"/>
    <property type="project" value="UniProtKB-UniRule"/>
</dbReference>
<reference evidence="5" key="1">
    <citation type="submission" date="2017-02" db="UniProtKB">
        <authorList>
            <consortium name="WormBaseParasite"/>
        </authorList>
    </citation>
    <scope>IDENTIFICATION</scope>
</reference>
<evidence type="ECO:0000313" key="4">
    <source>
        <dbReference type="Proteomes" id="UP000267027"/>
    </source>
</evidence>